<feature type="chain" id="PRO_5045781582" evidence="2">
    <location>
        <begin position="19"/>
        <end position="104"/>
    </location>
</feature>
<gene>
    <name evidence="3" type="ORF">LVJ94_49585</name>
</gene>
<proteinExistence type="predicted"/>
<dbReference type="EMBL" id="CP089983">
    <property type="protein sequence ID" value="WXB04933.1"/>
    <property type="molecule type" value="Genomic_DNA"/>
</dbReference>
<evidence type="ECO:0000256" key="1">
    <source>
        <dbReference type="SAM" id="MobiDB-lite"/>
    </source>
</evidence>
<feature type="region of interest" description="Disordered" evidence="1">
    <location>
        <begin position="85"/>
        <end position="104"/>
    </location>
</feature>
<accession>A0ABZ2L4N7</accession>
<keyword evidence="4" id="KW-1185">Reference proteome</keyword>
<name>A0ABZ2L4N7_9BACT</name>
<keyword evidence="2" id="KW-0732">Signal</keyword>
<protein>
    <submittedName>
        <fullName evidence="3">DUF4177 domain-containing protein</fullName>
    </submittedName>
</protein>
<evidence type="ECO:0000313" key="4">
    <source>
        <dbReference type="Proteomes" id="UP001374803"/>
    </source>
</evidence>
<dbReference type="RefSeq" id="WP_394834576.1">
    <property type="nucleotide sequence ID" value="NZ_CP089929.1"/>
</dbReference>
<sequence>MRTFLVSLLFLLSLPACGTQTIGASSEGTVPKMPAGANLPRWEHLCMGGWGESTYSDFLNEAGEQGWELVGMTHTGLVCFKRPKAASAKPQAPAAAPTAPTSSL</sequence>
<organism evidence="3 4">
    <name type="scientific">Pendulispora rubella</name>
    <dbReference type="NCBI Taxonomy" id="2741070"/>
    <lineage>
        <taxon>Bacteria</taxon>
        <taxon>Pseudomonadati</taxon>
        <taxon>Myxococcota</taxon>
        <taxon>Myxococcia</taxon>
        <taxon>Myxococcales</taxon>
        <taxon>Sorangiineae</taxon>
        <taxon>Pendulisporaceae</taxon>
        <taxon>Pendulispora</taxon>
    </lineage>
</organism>
<feature type="signal peptide" evidence="2">
    <location>
        <begin position="1"/>
        <end position="18"/>
    </location>
</feature>
<dbReference type="Proteomes" id="UP001374803">
    <property type="component" value="Chromosome"/>
</dbReference>
<evidence type="ECO:0000313" key="3">
    <source>
        <dbReference type="EMBL" id="WXB04933.1"/>
    </source>
</evidence>
<reference evidence="3" key="1">
    <citation type="submission" date="2021-12" db="EMBL/GenBank/DDBJ databases">
        <title>Discovery of the Pendulisporaceae a myxobacterial family with distinct sporulation behavior and unique specialized metabolism.</title>
        <authorList>
            <person name="Garcia R."/>
            <person name="Popoff A."/>
            <person name="Bader C.D."/>
            <person name="Loehr J."/>
            <person name="Walesch S."/>
            <person name="Walt C."/>
            <person name="Boldt J."/>
            <person name="Bunk B."/>
            <person name="Haeckl F.J.F.P.J."/>
            <person name="Gunesch A.P."/>
            <person name="Birkelbach J."/>
            <person name="Nuebel U."/>
            <person name="Pietschmann T."/>
            <person name="Bach T."/>
            <person name="Mueller R."/>
        </authorList>
    </citation>
    <scope>NUCLEOTIDE SEQUENCE</scope>
    <source>
        <strain evidence="3">MSr11367</strain>
    </source>
</reference>
<evidence type="ECO:0000256" key="2">
    <source>
        <dbReference type="SAM" id="SignalP"/>
    </source>
</evidence>